<name>A0A1E3PKU0_9ASCO</name>
<organism evidence="3 4">
    <name type="scientific">Nadsonia fulvescens var. elongata DSM 6958</name>
    <dbReference type="NCBI Taxonomy" id="857566"/>
    <lineage>
        <taxon>Eukaryota</taxon>
        <taxon>Fungi</taxon>
        <taxon>Dikarya</taxon>
        <taxon>Ascomycota</taxon>
        <taxon>Saccharomycotina</taxon>
        <taxon>Dipodascomycetes</taxon>
        <taxon>Dipodascales</taxon>
        <taxon>Dipodascales incertae sedis</taxon>
        <taxon>Nadsonia</taxon>
    </lineage>
</organism>
<dbReference type="Proteomes" id="UP000095009">
    <property type="component" value="Unassembled WGS sequence"/>
</dbReference>
<dbReference type="STRING" id="857566.A0A1E3PKU0"/>
<dbReference type="SMART" id="SM01017">
    <property type="entry name" value="Arrestin_C"/>
    <property type="match status" value="1"/>
</dbReference>
<evidence type="ECO:0000259" key="2">
    <source>
        <dbReference type="SMART" id="SM01017"/>
    </source>
</evidence>
<gene>
    <name evidence="3" type="ORF">NADFUDRAFT_51315</name>
</gene>
<feature type="compositionally biased region" description="Low complexity" evidence="1">
    <location>
        <begin position="43"/>
        <end position="56"/>
    </location>
</feature>
<accession>A0A1E3PKU0</accession>
<dbReference type="AlphaFoldDB" id="A0A1E3PKU0"/>
<reference evidence="3 4" key="1">
    <citation type="journal article" date="2016" name="Proc. Natl. Acad. Sci. U.S.A.">
        <title>Comparative genomics of biotechnologically important yeasts.</title>
        <authorList>
            <person name="Riley R."/>
            <person name="Haridas S."/>
            <person name="Wolfe K.H."/>
            <person name="Lopes M.R."/>
            <person name="Hittinger C.T."/>
            <person name="Goeker M."/>
            <person name="Salamov A.A."/>
            <person name="Wisecaver J.H."/>
            <person name="Long T.M."/>
            <person name="Calvey C.H."/>
            <person name="Aerts A.L."/>
            <person name="Barry K.W."/>
            <person name="Choi C."/>
            <person name="Clum A."/>
            <person name="Coughlan A.Y."/>
            <person name="Deshpande S."/>
            <person name="Douglass A.P."/>
            <person name="Hanson S.J."/>
            <person name="Klenk H.-P."/>
            <person name="LaButti K.M."/>
            <person name="Lapidus A."/>
            <person name="Lindquist E.A."/>
            <person name="Lipzen A.M."/>
            <person name="Meier-Kolthoff J.P."/>
            <person name="Ohm R.A."/>
            <person name="Otillar R.P."/>
            <person name="Pangilinan J.L."/>
            <person name="Peng Y."/>
            <person name="Rokas A."/>
            <person name="Rosa C.A."/>
            <person name="Scheuner C."/>
            <person name="Sibirny A.A."/>
            <person name="Slot J.C."/>
            <person name="Stielow J.B."/>
            <person name="Sun H."/>
            <person name="Kurtzman C.P."/>
            <person name="Blackwell M."/>
            <person name="Grigoriev I.V."/>
            <person name="Jeffries T.W."/>
        </authorList>
    </citation>
    <scope>NUCLEOTIDE SEQUENCE [LARGE SCALE GENOMIC DNA]</scope>
    <source>
        <strain evidence="3 4">DSM 6958</strain>
    </source>
</reference>
<dbReference type="InterPro" id="IPR014752">
    <property type="entry name" value="Arrestin-like_C"/>
</dbReference>
<feature type="compositionally biased region" description="Pro residues" evidence="1">
    <location>
        <begin position="57"/>
        <end position="70"/>
    </location>
</feature>
<protein>
    <recommendedName>
        <fullName evidence="2">Arrestin C-terminal-like domain-containing protein</fullName>
    </recommendedName>
</protein>
<feature type="region of interest" description="Disordered" evidence="1">
    <location>
        <begin position="43"/>
        <end position="85"/>
    </location>
</feature>
<sequence>MHSSLLANVLQVITHESDRNCRQQTKLPPPDIATIDNTLSAKAATTPNSSTPATSTLPPPPALSDSPFPPVGSRRLSHSSSDSRKNTNLKLRTYACGEPELVSASTSGSIQLYLSLQEPKIYLPDSPLDYENILTRRAPGADSAHADPDPSNISEEQQLNRARIESIRSFNEYCGINDDHNRLGDSVDDLQEEPGSLQNSQRLGGLSSTLLRGSVIVRVTKLSKIKDLTLSFSGTTRTYGWNTGSLIPQHIPAGGTRESFDMVSMGEHRWNLIPNSAPAGTSSKTAHTQRNSKNGLVDFQGAHVCFTQDTVRINTEVDRRIPVFKRTKTADIVQSSEPDQIKVLEPGEYLYHFVLAIPPTTTETAQAELGTTMYILDLQLHRAGGPLTFDMTAKKEVLLIRSPPNCLDTFNNYPVNIYRTWSKLLDYEITIPRRYVILGSSLEMKIQFRPLDKIQVHRIKVLINERVAYRHSSSEDEASSPQSRNCLSNKVRMEPPKRLLILDEKADSRSYIPDDPETTEPNVLGQRNLGNFLETASTTDDDLGPTLTFSPVIEQGVPLVIPAYANRKTYIQSFRPSCSSNPYISISHSLQILIRVSHLDDTPSKSPTSKEDGEDPDHHQSHNGRRNSTHHESDTTTSRNGNSHNLLSLPLRPRRFSIPSSGSDGGYVKEQKRYTKRRRFFDLAVSTPICLLSNHIEPESLDLPIYDSSTIDFQENVFDQVQGVNSSVSPPLTPIEIMPGRKLSLSIPGSLDAWGLPLTPVSSSSPLTSPSFLCSSSMPQEPNHLTTAEDVLDAPPDYKDIIRNF</sequence>
<dbReference type="Pfam" id="PF02752">
    <property type="entry name" value="Arrestin_C"/>
    <property type="match status" value="1"/>
</dbReference>
<evidence type="ECO:0000313" key="3">
    <source>
        <dbReference type="EMBL" id="ODQ66043.1"/>
    </source>
</evidence>
<feature type="compositionally biased region" description="Basic and acidic residues" evidence="1">
    <location>
        <begin position="600"/>
        <end position="620"/>
    </location>
</feature>
<dbReference type="EMBL" id="KV454409">
    <property type="protein sequence ID" value="ODQ66043.1"/>
    <property type="molecule type" value="Genomic_DNA"/>
</dbReference>
<dbReference type="Gene3D" id="2.60.40.640">
    <property type="match status" value="1"/>
</dbReference>
<evidence type="ECO:0000256" key="1">
    <source>
        <dbReference type="SAM" id="MobiDB-lite"/>
    </source>
</evidence>
<feature type="region of interest" description="Disordered" evidence="1">
    <location>
        <begin position="600"/>
        <end position="650"/>
    </location>
</feature>
<evidence type="ECO:0000313" key="4">
    <source>
        <dbReference type="Proteomes" id="UP000095009"/>
    </source>
</evidence>
<feature type="compositionally biased region" description="Polar residues" evidence="1">
    <location>
        <begin position="635"/>
        <end position="645"/>
    </location>
</feature>
<dbReference type="OrthoDB" id="2333384at2759"/>
<proteinExistence type="predicted"/>
<keyword evidence="4" id="KW-1185">Reference proteome</keyword>
<dbReference type="InterPro" id="IPR011022">
    <property type="entry name" value="Arrestin_C-like"/>
</dbReference>
<feature type="domain" description="Arrestin C-terminal-like" evidence="2">
    <location>
        <begin position="421"/>
        <end position="604"/>
    </location>
</feature>